<dbReference type="InterPro" id="IPR059168">
    <property type="entry name" value="PATE2-like_ECD_3FTx"/>
</dbReference>
<feature type="chain" id="PRO_5001871969" description="Secreted seminal-vesicle Ly-6 protein 1" evidence="1">
    <location>
        <begin position="24"/>
        <end position="115"/>
    </location>
</feature>
<organism evidence="2 3">
    <name type="scientific">Fukomys damarensis</name>
    <name type="common">Damaraland mole rat</name>
    <name type="synonym">Cryptomys damarensis</name>
    <dbReference type="NCBI Taxonomy" id="885580"/>
    <lineage>
        <taxon>Eukaryota</taxon>
        <taxon>Metazoa</taxon>
        <taxon>Chordata</taxon>
        <taxon>Craniata</taxon>
        <taxon>Vertebrata</taxon>
        <taxon>Euteleostomi</taxon>
        <taxon>Mammalia</taxon>
        <taxon>Eutheria</taxon>
        <taxon>Euarchontoglires</taxon>
        <taxon>Glires</taxon>
        <taxon>Rodentia</taxon>
        <taxon>Hystricomorpha</taxon>
        <taxon>Bathyergidae</taxon>
        <taxon>Fukomys</taxon>
    </lineage>
</organism>
<accession>A0A091DGW4</accession>
<evidence type="ECO:0000313" key="2">
    <source>
        <dbReference type="EMBL" id="KFO31379.1"/>
    </source>
</evidence>
<name>A0A091DGW4_FUKDA</name>
<gene>
    <name evidence="2" type="ORF">H920_07214</name>
</gene>
<evidence type="ECO:0000256" key="1">
    <source>
        <dbReference type="SAM" id="SignalP"/>
    </source>
</evidence>
<dbReference type="Proteomes" id="UP000028990">
    <property type="component" value="Unassembled WGS sequence"/>
</dbReference>
<protein>
    <recommendedName>
        <fullName evidence="4">Secreted seminal-vesicle Ly-6 protein 1</fullName>
    </recommendedName>
</protein>
<evidence type="ECO:0008006" key="4">
    <source>
        <dbReference type="Google" id="ProtNLM"/>
    </source>
</evidence>
<proteinExistence type="predicted"/>
<feature type="signal peptide" evidence="1">
    <location>
        <begin position="1"/>
        <end position="23"/>
    </location>
</feature>
<keyword evidence="1" id="KW-0732">Signal</keyword>
<sequence length="115" mass="13070">MDKFLLLFLLLGAFPLVFFQAQATVCMVCKSFKNGHCLIGKGNCTVDSGPGCRTRNFFSFTDTGKWSYYHTELDCSDTCISHTVYVETVKIATYCCKDQDFCNRYQGKLVNRNTQ</sequence>
<dbReference type="OrthoDB" id="9627400at2759"/>
<reference evidence="2 3" key="1">
    <citation type="submission" date="2013-11" db="EMBL/GenBank/DDBJ databases">
        <title>The Damaraland mole rat (Fukomys damarensis) genome and evolution of African mole rats.</title>
        <authorList>
            <person name="Gladyshev V.N."/>
            <person name="Fang X."/>
        </authorList>
    </citation>
    <scope>NUCLEOTIDE SEQUENCE [LARGE SCALE GENOMIC DNA]</scope>
    <source>
        <tissue evidence="2">Liver</tissue>
    </source>
</reference>
<keyword evidence="3" id="KW-1185">Reference proteome</keyword>
<dbReference type="eggNOG" id="ENOG502SY5U">
    <property type="taxonomic scope" value="Eukaryota"/>
</dbReference>
<dbReference type="CDD" id="cd23578">
    <property type="entry name" value="TFP_LU_ECD_PATE2"/>
    <property type="match status" value="1"/>
</dbReference>
<evidence type="ECO:0000313" key="3">
    <source>
        <dbReference type="Proteomes" id="UP000028990"/>
    </source>
</evidence>
<dbReference type="EMBL" id="KN122286">
    <property type="protein sequence ID" value="KFO31379.1"/>
    <property type="molecule type" value="Genomic_DNA"/>
</dbReference>
<dbReference type="AlphaFoldDB" id="A0A091DGW4"/>